<organism evidence="1 2">
    <name type="scientific">Lasius platythorax</name>
    <dbReference type="NCBI Taxonomy" id="488582"/>
    <lineage>
        <taxon>Eukaryota</taxon>
        <taxon>Metazoa</taxon>
        <taxon>Ecdysozoa</taxon>
        <taxon>Arthropoda</taxon>
        <taxon>Hexapoda</taxon>
        <taxon>Insecta</taxon>
        <taxon>Pterygota</taxon>
        <taxon>Neoptera</taxon>
        <taxon>Endopterygota</taxon>
        <taxon>Hymenoptera</taxon>
        <taxon>Apocrita</taxon>
        <taxon>Aculeata</taxon>
        <taxon>Formicoidea</taxon>
        <taxon>Formicidae</taxon>
        <taxon>Formicinae</taxon>
        <taxon>Lasius</taxon>
        <taxon>Lasius</taxon>
    </lineage>
</organism>
<dbReference type="AlphaFoldDB" id="A0AAV2NLG6"/>
<proteinExistence type="predicted"/>
<accession>A0AAV2NLG6</accession>
<protein>
    <submittedName>
        <fullName evidence="1">Uncharacterized protein</fullName>
    </submittedName>
</protein>
<keyword evidence="2" id="KW-1185">Reference proteome</keyword>
<name>A0AAV2NLG6_9HYME</name>
<evidence type="ECO:0000313" key="2">
    <source>
        <dbReference type="Proteomes" id="UP001497644"/>
    </source>
</evidence>
<dbReference type="Proteomes" id="UP001497644">
    <property type="component" value="Chromosome 2"/>
</dbReference>
<dbReference type="EMBL" id="OZ034825">
    <property type="protein sequence ID" value="CAL1680292.1"/>
    <property type="molecule type" value="Genomic_DNA"/>
</dbReference>
<gene>
    <name evidence="1" type="ORF">LPLAT_LOCUS6345</name>
</gene>
<reference evidence="1" key="1">
    <citation type="submission" date="2024-04" db="EMBL/GenBank/DDBJ databases">
        <authorList>
            <consortium name="Molecular Ecology Group"/>
        </authorList>
    </citation>
    <scope>NUCLEOTIDE SEQUENCE</scope>
</reference>
<sequence>MERGILSVSPDPIPATHEFRCFEEQGKRWSRQGSIMTPEKSHDGMAGRGIVVASTICDWFETGCGNVNYSYVFHISVRHGKAFCVNDVPAYYDQPLLSIEPFTNYRGVAT</sequence>
<evidence type="ECO:0000313" key="1">
    <source>
        <dbReference type="EMBL" id="CAL1680292.1"/>
    </source>
</evidence>